<reference evidence="2" key="1">
    <citation type="submission" date="2021-06" db="EMBL/GenBank/DDBJ databases">
        <authorList>
            <person name="Kallberg Y."/>
            <person name="Tangrot J."/>
            <person name="Rosling A."/>
        </authorList>
    </citation>
    <scope>NUCLEOTIDE SEQUENCE</scope>
    <source>
        <strain evidence="2">IA702</strain>
    </source>
</reference>
<keyword evidence="3" id="KW-1185">Reference proteome</keyword>
<dbReference type="Proteomes" id="UP000789572">
    <property type="component" value="Unassembled WGS sequence"/>
</dbReference>
<feature type="compositionally biased region" description="Polar residues" evidence="1">
    <location>
        <begin position="184"/>
        <end position="213"/>
    </location>
</feature>
<evidence type="ECO:0000313" key="2">
    <source>
        <dbReference type="EMBL" id="CAG8456213.1"/>
    </source>
</evidence>
<feature type="region of interest" description="Disordered" evidence="1">
    <location>
        <begin position="125"/>
        <end position="150"/>
    </location>
</feature>
<dbReference type="EMBL" id="CAJVPJ010000015">
    <property type="protein sequence ID" value="CAG8456213.1"/>
    <property type="molecule type" value="Genomic_DNA"/>
</dbReference>
<feature type="compositionally biased region" description="Polar residues" evidence="1">
    <location>
        <begin position="128"/>
        <end position="143"/>
    </location>
</feature>
<organism evidence="2 3">
    <name type="scientific">Paraglomus occultum</name>
    <dbReference type="NCBI Taxonomy" id="144539"/>
    <lineage>
        <taxon>Eukaryota</taxon>
        <taxon>Fungi</taxon>
        <taxon>Fungi incertae sedis</taxon>
        <taxon>Mucoromycota</taxon>
        <taxon>Glomeromycotina</taxon>
        <taxon>Glomeromycetes</taxon>
        <taxon>Paraglomerales</taxon>
        <taxon>Paraglomeraceae</taxon>
        <taxon>Paraglomus</taxon>
    </lineage>
</organism>
<comment type="caution">
    <text evidence="2">The sequence shown here is derived from an EMBL/GenBank/DDBJ whole genome shotgun (WGS) entry which is preliminary data.</text>
</comment>
<gene>
    <name evidence="2" type="ORF">POCULU_LOCUS314</name>
</gene>
<sequence length="275" mass="30423">LISKGVLENISGFFSKKNTENNSVVRQKNIEQDSDEELSNRMNKLALAQTDISKKDSEILSLNSELSELKTKLTLEASDITETPAAVWPSQKEQAKPRISDSPLLCDGTTESVVGGDVQLEEAEFQALGSSESQENASNTRDSQIVDPDPPEFSLRFFLVERPKKPSLETVVPLKSGEFKDPSIKSSTNAPSVQVSTDKSSTSSPPATQSRTAVNDLRKFSTGSTVIEKDNVDSKERSSMLPMWAVRLENRKNRNRSALRSPSEKKIFTKQSHYI</sequence>
<feature type="region of interest" description="Disordered" evidence="1">
    <location>
        <begin position="169"/>
        <end position="217"/>
    </location>
</feature>
<name>A0A9N8VPG1_9GLOM</name>
<accession>A0A9N8VPG1</accession>
<proteinExistence type="predicted"/>
<feature type="non-terminal residue" evidence="2">
    <location>
        <position position="275"/>
    </location>
</feature>
<dbReference type="AlphaFoldDB" id="A0A9N8VPG1"/>
<evidence type="ECO:0000313" key="3">
    <source>
        <dbReference type="Proteomes" id="UP000789572"/>
    </source>
</evidence>
<feature type="region of interest" description="Disordered" evidence="1">
    <location>
        <begin position="253"/>
        <end position="275"/>
    </location>
</feature>
<feature type="region of interest" description="Disordered" evidence="1">
    <location>
        <begin position="87"/>
        <end position="111"/>
    </location>
</feature>
<protein>
    <submittedName>
        <fullName evidence="2">3882_t:CDS:1</fullName>
    </submittedName>
</protein>
<evidence type="ECO:0000256" key="1">
    <source>
        <dbReference type="SAM" id="MobiDB-lite"/>
    </source>
</evidence>